<sequence length="171" mass="18997">MLSLKDMVPAAQNNINTQFIILDKGKTTLEGKYKTCLTLVADETAAVHFQMWGDECDAFEGGDIIRLVDGIFSYNRNNLVLRAGKKGKAEKVGEFCMAFVETPNMSEIRWIPDPSNPKNCALVIGLMFPGREVTKSSRCSILRLAADFMIDLELDKDQACEETGDSHVETL</sequence>
<dbReference type="SUPFAM" id="SSF50249">
    <property type="entry name" value="Nucleic acid-binding proteins"/>
    <property type="match status" value="1"/>
</dbReference>
<dbReference type="InterPro" id="IPR051231">
    <property type="entry name" value="SOSS-B"/>
</dbReference>
<dbReference type="FunFam" id="2.40.50.140:FF:000072">
    <property type="entry name" value="SOSS complex subunit B2"/>
    <property type="match status" value="1"/>
</dbReference>
<reference evidence="2 3" key="1">
    <citation type="journal article" date="2018" name="PLoS Genet.">
        <title>Population sequencing reveals clonal diversity and ancestral inbreeding in the grapevine cultivar Chardonnay.</title>
        <authorList>
            <person name="Roach M.J."/>
            <person name="Johnson D.L."/>
            <person name="Bohlmann J."/>
            <person name="van Vuuren H.J."/>
            <person name="Jones S.J."/>
            <person name="Pretorius I.S."/>
            <person name="Schmidt S.A."/>
            <person name="Borneman A.R."/>
        </authorList>
    </citation>
    <scope>NUCLEOTIDE SEQUENCE [LARGE SCALE GENOMIC DNA]</scope>
    <source>
        <strain evidence="3">cv. Chardonnay</strain>
        <tissue evidence="2">Leaf</tissue>
    </source>
</reference>
<accession>A0A438CDE6</accession>
<dbReference type="PANTHER" id="PTHR13356">
    <property type="entry name" value="OB FOLD NUCLEIC ACID BINDING PROTEIN-RELATED"/>
    <property type="match status" value="1"/>
</dbReference>
<comment type="caution">
    <text evidence="2">The sequence shown here is derived from an EMBL/GenBank/DDBJ whole genome shotgun (WGS) entry which is preliminary data.</text>
</comment>
<keyword evidence="1" id="KW-0238">DNA-binding</keyword>
<dbReference type="Proteomes" id="UP000288805">
    <property type="component" value="Unassembled WGS sequence"/>
</dbReference>
<dbReference type="GO" id="GO:0005694">
    <property type="term" value="C:chromosome"/>
    <property type="evidence" value="ECO:0007669"/>
    <property type="project" value="UniProtKB-ARBA"/>
</dbReference>
<dbReference type="GO" id="GO:0003677">
    <property type="term" value="F:DNA binding"/>
    <property type="evidence" value="ECO:0007669"/>
    <property type="project" value="UniProtKB-KW"/>
</dbReference>
<dbReference type="Gene3D" id="2.40.50.140">
    <property type="entry name" value="Nucleic acid-binding proteins"/>
    <property type="match status" value="1"/>
</dbReference>
<gene>
    <name evidence="2" type="primary">DDB_G0279223</name>
    <name evidence="2" type="ORF">CK203_104358</name>
</gene>
<dbReference type="PANTHER" id="PTHR13356:SF0">
    <property type="entry name" value="SOSS COMPLEX SUBUNIT B HOMOLOG"/>
    <property type="match status" value="1"/>
</dbReference>
<proteinExistence type="predicted"/>
<protein>
    <submittedName>
        <fullName evidence="2">SOSS complex subunit B-like</fullName>
    </submittedName>
</protein>
<name>A0A438CDE6_VITVI</name>
<dbReference type="InterPro" id="IPR012340">
    <property type="entry name" value="NA-bd_OB-fold"/>
</dbReference>
<dbReference type="AlphaFoldDB" id="A0A438CDE6"/>
<organism evidence="2 3">
    <name type="scientific">Vitis vinifera</name>
    <name type="common">Grape</name>
    <dbReference type="NCBI Taxonomy" id="29760"/>
    <lineage>
        <taxon>Eukaryota</taxon>
        <taxon>Viridiplantae</taxon>
        <taxon>Streptophyta</taxon>
        <taxon>Embryophyta</taxon>
        <taxon>Tracheophyta</taxon>
        <taxon>Spermatophyta</taxon>
        <taxon>Magnoliopsida</taxon>
        <taxon>eudicotyledons</taxon>
        <taxon>Gunneridae</taxon>
        <taxon>Pentapetalae</taxon>
        <taxon>rosids</taxon>
        <taxon>Vitales</taxon>
        <taxon>Vitaceae</taxon>
        <taxon>Viteae</taxon>
        <taxon>Vitis</taxon>
    </lineage>
</organism>
<evidence type="ECO:0000313" key="3">
    <source>
        <dbReference type="Proteomes" id="UP000288805"/>
    </source>
</evidence>
<evidence type="ECO:0000256" key="1">
    <source>
        <dbReference type="ARBA" id="ARBA00023125"/>
    </source>
</evidence>
<evidence type="ECO:0000313" key="2">
    <source>
        <dbReference type="EMBL" id="RVW21239.1"/>
    </source>
</evidence>
<dbReference type="EMBL" id="QGNW01002304">
    <property type="protein sequence ID" value="RVW21239.1"/>
    <property type="molecule type" value="Genomic_DNA"/>
</dbReference>